<comment type="caution">
    <text evidence="2">The sequence shown here is derived from an EMBL/GenBank/DDBJ whole genome shotgun (WGS) entry which is preliminary data.</text>
</comment>
<dbReference type="EMBL" id="RWJN01000594">
    <property type="protein sequence ID" value="TCD60456.1"/>
    <property type="molecule type" value="Genomic_DNA"/>
</dbReference>
<keyword evidence="3" id="KW-1185">Reference proteome</keyword>
<evidence type="ECO:0000313" key="3">
    <source>
        <dbReference type="Proteomes" id="UP000292702"/>
    </source>
</evidence>
<evidence type="ECO:0000313" key="2">
    <source>
        <dbReference type="EMBL" id="TCD60456.1"/>
    </source>
</evidence>
<protein>
    <submittedName>
        <fullName evidence="2">Uncharacterized protein</fullName>
    </submittedName>
</protein>
<accession>A0A4R0R374</accession>
<dbReference type="Proteomes" id="UP000292702">
    <property type="component" value="Unassembled WGS sequence"/>
</dbReference>
<reference evidence="2 3" key="1">
    <citation type="submission" date="2018-11" db="EMBL/GenBank/DDBJ databases">
        <title>Genome assembly of Steccherinum ochraceum LE-BIN_3174, the white-rot fungus of the Steccherinaceae family (The Residual Polyporoid clade, Polyporales, Basidiomycota).</title>
        <authorList>
            <person name="Fedorova T.V."/>
            <person name="Glazunova O.A."/>
            <person name="Landesman E.O."/>
            <person name="Moiseenko K.V."/>
            <person name="Psurtseva N.V."/>
            <person name="Savinova O.S."/>
            <person name="Shakhova N.V."/>
            <person name="Tyazhelova T.V."/>
            <person name="Vasina D.V."/>
        </authorList>
    </citation>
    <scope>NUCLEOTIDE SEQUENCE [LARGE SCALE GENOMIC DNA]</scope>
    <source>
        <strain evidence="2 3">LE-BIN_3174</strain>
    </source>
</reference>
<gene>
    <name evidence="2" type="ORF">EIP91_010050</name>
</gene>
<keyword evidence="1" id="KW-0175">Coiled coil</keyword>
<organism evidence="2 3">
    <name type="scientific">Steccherinum ochraceum</name>
    <dbReference type="NCBI Taxonomy" id="92696"/>
    <lineage>
        <taxon>Eukaryota</taxon>
        <taxon>Fungi</taxon>
        <taxon>Dikarya</taxon>
        <taxon>Basidiomycota</taxon>
        <taxon>Agaricomycotina</taxon>
        <taxon>Agaricomycetes</taxon>
        <taxon>Polyporales</taxon>
        <taxon>Steccherinaceae</taxon>
        <taxon>Steccherinum</taxon>
    </lineage>
</organism>
<sequence length="264" mass="29617">MAQSFIGTALWILSHSDLEEMEQIACKDTLCTEIKRSSNEPGLEDIQPSTSYTDPCFPRPRNAGRCIELQSQVLATPLSPEALDGDPAETYNEKVERLEELKVKLERQRAEGSDVHRRILAKNWKTPFAKPKEERVRVDEEMLDQCTEKLQKAQEKATAKDEVISDMKVQHAKEVTHLHEQISNLVKELASSKKEADKHKKELEDAKAEAAGHAEKLLLAEKQHTLLTETLQGMLDHATGSLASVRAMPVFELPGKVRCADSGR</sequence>
<dbReference type="AlphaFoldDB" id="A0A4R0R374"/>
<proteinExistence type="predicted"/>
<name>A0A4R0R374_9APHY</name>
<feature type="coiled-coil region" evidence="1">
    <location>
        <begin position="88"/>
        <end position="223"/>
    </location>
</feature>
<evidence type="ECO:0000256" key="1">
    <source>
        <dbReference type="SAM" id="Coils"/>
    </source>
</evidence>